<feature type="transmembrane region" description="Helical" evidence="1">
    <location>
        <begin position="124"/>
        <end position="149"/>
    </location>
</feature>
<feature type="transmembrane region" description="Helical" evidence="1">
    <location>
        <begin position="156"/>
        <end position="175"/>
    </location>
</feature>
<feature type="transmembrane region" description="Helical" evidence="1">
    <location>
        <begin position="62"/>
        <end position="83"/>
    </location>
</feature>
<protein>
    <submittedName>
        <fullName evidence="2">DUF998 domain-containing protein</fullName>
    </submittedName>
</protein>
<accession>A0ABT7MA76</accession>
<comment type="caution">
    <text evidence="2">The sequence shown here is derived from an EMBL/GenBank/DDBJ whole genome shotgun (WGS) entry which is preliminary data.</text>
</comment>
<sequence length="208" mass="21169">MTATLPTRPDTTTTPATTRRLLLAGAVAAPLWTTVALAQAVLRPDFDFSVQPLSMLSTGSLGWLQITNFVVGGLLVLAGAVGLRRRLPQHPWLGRLTGVYGVGFVAAGALVLDPPGTTAMSWHGAGHLLAGTLAFAALAAACVVLAVRFRREGRPGAAVVSVLGAVTVVAGNAWAMTGGALGSMTLGFGVIAAMLWVSAVCARATTGR</sequence>
<keyword evidence="1" id="KW-0472">Membrane</keyword>
<evidence type="ECO:0000313" key="2">
    <source>
        <dbReference type="EMBL" id="MDL5156737.1"/>
    </source>
</evidence>
<reference evidence="2 3" key="1">
    <citation type="submission" date="2023-06" db="EMBL/GenBank/DDBJ databases">
        <title>Actinomycetospora Odt1-22.</title>
        <authorList>
            <person name="Supong K."/>
        </authorList>
    </citation>
    <scope>NUCLEOTIDE SEQUENCE [LARGE SCALE GENOMIC DNA]</scope>
    <source>
        <strain evidence="2 3">Odt1-22</strain>
    </source>
</reference>
<dbReference type="Pfam" id="PF06197">
    <property type="entry name" value="DUF998"/>
    <property type="match status" value="1"/>
</dbReference>
<dbReference type="RefSeq" id="WP_286053079.1">
    <property type="nucleotide sequence ID" value="NZ_JASVWF010000002.1"/>
</dbReference>
<name>A0ABT7MA76_9PSEU</name>
<dbReference type="EMBL" id="JASVWF010000002">
    <property type="protein sequence ID" value="MDL5156737.1"/>
    <property type="molecule type" value="Genomic_DNA"/>
</dbReference>
<feature type="transmembrane region" description="Helical" evidence="1">
    <location>
        <begin position="181"/>
        <end position="202"/>
    </location>
</feature>
<feature type="transmembrane region" description="Helical" evidence="1">
    <location>
        <begin position="21"/>
        <end position="42"/>
    </location>
</feature>
<organism evidence="2 3">
    <name type="scientific">Actinomycetospora termitidis</name>
    <dbReference type="NCBI Taxonomy" id="3053470"/>
    <lineage>
        <taxon>Bacteria</taxon>
        <taxon>Bacillati</taxon>
        <taxon>Actinomycetota</taxon>
        <taxon>Actinomycetes</taxon>
        <taxon>Pseudonocardiales</taxon>
        <taxon>Pseudonocardiaceae</taxon>
        <taxon>Actinomycetospora</taxon>
    </lineage>
</organism>
<feature type="transmembrane region" description="Helical" evidence="1">
    <location>
        <begin position="92"/>
        <end position="112"/>
    </location>
</feature>
<evidence type="ECO:0000256" key="1">
    <source>
        <dbReference type="SAM" id="Phobius"/>
    </source>
</evidence>
<keyword evidence="3" id="KW-1185">Reference proteome</keyword>
<keyword evidence="1" id="KW-1133">Transmembrane helix</keyword>
<dbReference type="InterPro" id="IPR009339">
    <property type="entry name" value="DUF998"/>
</dbReference>
<keyword evidence="1" id="KW-0812">Transmembrane</keyword>
<dbReference type="Proteomes" id="UP001231924">
    <property type="component" value="Unassembled WGS sequence"/>
</dbReference>
<evidence type="ECO:0000313" key="3">
    <source>
        <dbReference type="Proteomes" id="UP001231924"/>
    </source>
</evidence>
<gene>
    <name evidence="2" type="ORF">QRT03_12275</name>
</gene>
<proteinExistence type="predicted"/>